<dbReference type="Pfam" id="PF02187">
    <property type="entry name" value="GAS2"/>
    <property type="match status" value="1"/>
</dbReference>
<feature type="compositionally biased region" description="Polar residues" evidence="4">
    <location>
        <begin position="358"/>
        <end position="372"/>
    </location>
</feature>
<dbReference type="SUPFAM" id="SSF143575">
    <property type="entry name" value="GAS2 domain-like"/>
    <property type="match status" value="1"/>
</dbReference>
<keyword evidence="3" id="KW-0206">Cytoskeleton</keyword>
<keyword evidence="2" id="KW-0963">Cytoplasm</keyword>
<gene>
    <name evidence="7" type="primary">LOC111086536</name>
</gene>
<evidence type="ECO:0000256" key="4">
    <source>
        <dbReference type="SAM" id="MobiDB-lite"/>
    </source>
</evidence>
<feature type="region of interest" description="Disordered" evidence="4">
    <location>
        <begin position="247"/>
        <end position="291"/>
    </location>
</feature>
<protein>
    <submittedName>
        <fullName evidence="7">Uncharacterized protein LOC111086536</fullName>
    </submittedName>
</protein>
<organism evidence="6 7">
    <name type="scientific">Limulus polyphemus</name>
    <name type="common">Atlantic horseshoe crab</name>
    <dbReference type="NCBI Taxonomy" id="6850"/>
    <lineage>
        <taxon>Eukaryota</taxon>
        <taxon>Metazoa</taxon>
        <taxon>Ecdysozoa</taxon>
        <taxon>Arthropoda</taxon>
        <taxon>Chelicerata</taxon>
        <taxon>Merostomata</taxon>
        <taxon>Xiphosura</taxon>
        <taxon>Limulidae</taxon>
        <taxon>Limulus</taxon>
    </lineage>
</organism>
<evidence type="ECO:0000259" key="5">
    <source>
        <dbReference type="PROSITE" id="PS51460"/>
    </source>
</evidence>
<dbReference type="PROSITE" id="PS51460">
    <property type="entry name" value="GAR"/>
    <property type="match status" value="1"/>
</dbReference>
<comment type="subcellular location">
    <subcellularLocation>
        <location evidence="1">Cytoplasm</location>
        <location evidence="1">Cytoskeleton</location>
    </subcellularLocation>
</comment>
<feature type="non-terminal residue" evidence="7">
    <location>
        <position position="1"/>
    </location>
</feature>
<evidence type="ECO:0000313" key="7">
    <source>
        <dbReference type="RefSeq" id="XP_022245439.1"/>
    </source>
</evidence>
<evidence type="ECO:0000313" key="6">
    <source>
        <dbReference type="Proteomes" id="UP000694941"/>
    </source>
</evidence>
<dbReference type="InterPro" id="IPR036534">
    <property type="entry name" value="GAR_dom_sf"/>
</dbReference>
<feature type="compositionally biased region" description="Basic and acidic residues" evidence="4">
    <location>
        <begin position="93"/>
        <end position="104"/>
    </location>
</feature>
<evidence type="ECO:0000256" key="2">
    <source>
        <dbReference type="ARBA" id="ARBA00022490"/>
    </source>
</evidence>
<dbReference type="RefSeq" id="XP_022245439.1">
    <property type="nucleotide sequence ID" value="XM_022389731.1"/>
</dbReference>
<feature type="compositionally biased region" description="Polar residues" evidence="4">
    <location>
        <begin position="460"/>
        <end position="469"/>
    </location>
</feature>
<feature type="region of interest" description="Disordered" evidence="4">
    <location>
        <begin position="158"/>
        <end position="215"/>
    </location>
</feature>
<evidence type="ECO:0000256" key="3">
    <source>
        <dbReference type="ARBA" id="ARBA00023212"/>
    </source>
</evidence>
<feature type="compositionally biased region" description="Polar residues" evidence="4">
    <location>
        <begin position="44"/>
        <end position="64"/>
    </location>
</feature>
<proteinExistence type="predicted"/>
<feature type="region of interest" description="Disordered" evidence="4">
    <location>
        <begin position="418"/>
        <end position="471"/>
    </location>
</feature>
<feature type="domain" description="GAR" evidence="5">
    <location>
        <begin position="1"/>
        <end position="32"/>
    </location>
</feature>
<feature type="region of interest" description="Disordered" evidence="4">
    <location>
        <begin position="356"/>
        <end position="376"/>
    </location>
</feature>
<dbReference type="GeneID" id="111086536"/>
<keyword evidence="6" id="KW-1185">Reference proteome</keyword>
<dbReference type="InterPro" id="IPR003108">
    <property type="entry name" value="GAR_dom"/>
</dbReference>
<evidence type="ECO:0000256" key="1">
    <source>
        <dbReference type="ARBA" id="ARBA00004245"/>
    </source>
</evidence>
<name>A0ABM1SP83_LIMPO</name>
<dbReference type="Proteomes" id="UP000694941">
    <property type="component" value="Unplaced"/>
</dbReference>
<accession>A0ABM1SP83</accession>
<reference evidence="7" key="1">
    <citation type="submission" date="2025-08" db="UniProtKB">
        <authorList>
            <consortium name="RefSeq"/>
        </authorList>
    </citation>
    <scope>IDENTIFICATION</scope>
    <source>
        <tissue evidence="7">Muscle</tissue>
    </source>
</reference>
<dbReference type="Gene3D" id="3.30.920.20">
    <property type="entry name" value="Gas2-like domain"/>
    <property type="match status" value="1"/>
</dbReference>
<dbReference type="SMART" id="SM00243">
    <property type="entry name" value="GAS2"/>
    <property type="match status" value="1"/>
</dbReference>
<feature type="compositionally biased region" description="Polar residues" evidence="4">
    <location>
        <begin position="193"/>
        <end position="202"/>
    </location>
</feature>
<feature type="region of interest" description="Disordered" evidence="4">
    <location>
        <begin position="44"/>
        <end position="118"/>
    </location>
</feature>
<sequence length="480" mass="54588">YLLKILRNHVMVRVGGGWDTLEHYLDKHDPCRCKSGHRFSTSAKLTISPGKNSPYMQVTYSRPTEPNIPGSKPQSPPSSPQTRRRMTNTAVPRFDHKDTSDSLKHSSKYSYLDNDSSSCSCVEDMSKLCGRFKPTQVNNAEHLEVEREKKWAPCKVTKMGKNGEEPKSDGSLANGHDSLPLETEYSMRRMSAPQESRNSKCSKISAPRPGGKTIFLNTSNHYLKTIDTKENSENMYPSRIINKQCVPPLSNNGTELDNNKGRRYSDSFSSPLDVTKSRPHKNGSTEDGFFLTRNSLGRHSYRAPRTPNVEAKIGPGYKTWSFRQRSPRVPLSTDIFQHTPQRSQSPVKPQVPRARSIDFTTRHNPQKQTASKKTLLPTDKMQKLLKDVNFDTDHDFLAEMEKFIESYKAKVEKKLNEEQASNLSSNLNKKSTHSNEPDLPDEEHSSQRTCFQQAMPPKARSQSTGSSKIPMSIRYYKREW</sequence>